<dbReference type="InterPro" id="IPR001611">
    <property type="entry name" value="Leu-rich_rpt"/>
</dbReference>
<dbReference type="GO" id="GO:0005096">
    <property type="term" value="F:GTPase activator activity"/>
    <property type="evidence" value="ECO:0007669"/>
    <property type="project" value="UniProtKB-KW"/>
</dbReference>
<accession>A0A1W0A343</accession>
<name>A0A1W0A343_9STRA</name>
<evidence type="ECO:0000313" key="4">
    <source>
        <dbReference type="EMBL" id="OQS04675.1"/>
    </source>
</evidence>
<keyword evidence="1" id="KW-0343">GTPase activation</keyword>
<dbReference type="PANTHER" id="PTHR24113:SF12">
    <property type="entry name" value="RAN GTPASE-ACTIVATING PROTEIN 1"/>
    <property type="match status" value="1"/>
</dbReference>
<dbReference type="GO" id="GO:0005829">
    <property type="term" value="C:cytosol"/>
    <property type="evidence" value="ECO:0007669"/>
    <property type="project" value="TreeGrafter"/>
</dbReference>
<evidence type="ECO:0000256" key="1">
    <source>
        <dbReference type="ARBA" id="ARBA00022468"/>
    </source>
</evidence>
<dbReference type="STRING" id="74557.A0A1W0A343"/>
<dbReference type="GO" id="GO:0006913">
    <property type="term" value="P:nucleocytoplasmic transport"/>
    <property type="evidence" value="ECO:0007669"/>
    <property type="project" value="TreeGrafter"/>
</dbReference>
<dbReference type="SMART" id="SM00368">
    <property type="entry name" value="LRR_RI"/>
    <property type="match status" value="4"/>
</dbReference>
<dbReference type="EMBL" id="JNBS01000574">
    <property type="protein sequence ID" value="OQS04675.1"/>
    <property type="molecule type" value="Genomic_DNA"/>
</dbReference>
<dbReference type="Gene3D" id="3.80.10.10">
    <property type="entry name" value="Ribonuclease Inhibitor"/>
    <property type="match status" value="3"/>
</dbReference>
<evidence type="ECO:0000256" key="3">
    <source>
        <dbReference type="ARBA" id="ARBA00022737"/>
    </source>
</evidence>
<dbReference type="Pfam" id="PF13516">
    <property type="entry name" value="LRR_6"/>
    <property type="match status" value="2"/>
</dbReference>
<organism evidence="4 5">
    <name type="scientific">Thraustotheca clavata</name>
    <dbReference type="NCBI Taxonomy" id="74557"/>
    <lineage>
        <taxon>Eukaryota</taxon>
        <taxon>Sar</taxon>
        <taxon>Stramenopiles</taxon>
        <taxon>Oomycota</taxon>
        <taxon>Saprolegniomycetes</taxon>
        <taxon>Saprolegniales</taxon>
        <taxon>Achlyaceae</taxon>
        <taxon>Thraustotheca</taxon>
    </lineage>
</organism>
<dbReference type="Proteomes" id="UP000243217">
    <property type="component" value="Unassembled WGS sequence"/>
</dbReference>
<dbReference type="InterPro" id="IPR032675">
    <property type="entry name" value="LRR_dom_sf"/>
</dbReference>
<evidence type="ECO:0000313" key="5">
    <source>
        <dbReference type="Proteomes" id="UP000243217"/>
    </source>
</evidence>
<dbReference type="AlphaFoldDB" id="A0A1W0A343"/>
<dbReference type="PROSITE" id="PS51450">
    <property type="entry name" value="LRR"/>
    <property type="match status" value="1"/>
</dbReference>
<dbReference type="PANTHER" id="PTHR24113">
    <property type="entry name" value="RAN GTPASE-ACTIVATING PROTEIN 1"/>
    <property type="match status" value="1"/>
</dbReference>
<gene>
    <name evidence="4" type="ORF">THRCLA_20822</name>
</gene>
<keyword evidence="3" id="KW-0677">Repeat</keyword>
<dbReference type="InterPro" id="IPR027038">
    <property type="entry name" value="RanGap"/>
</dbReference>
<dbReference type="GO" id="GO:0048471">
    <property type="term" value="C:perinuclear region of cytoplasm"/>
    <property type="evidence" value="ECO:0007669"/>
    <property type="project" value="TreeGrafter"/>
</dbReference>
<dbReference type="GO" id="GO:0005634">
    <property type="term" value="C:nucleus"/>
    <property type="evidence" value="ECO:0007669"/>
    <property type="project" value="TreeGrafter"/>
</dbReference>
<keyword evidence="2" id="KW-0433">Leucine-rich repeat</keyword>
<keyword evidence="5" id="KW-1185">Reference proteome</keyword>
<evidence type="ECO:0000256" key="2">
    <source>
        <dbReference type="ARBA" id="ARBA00022614"/>
    </source>
</evidence>
<protein>
    <submittedName>
        <fullName evidence="4">Uncharacterized protein</fullName>
    </submittedName>
</protein>
<proteinExistence type="predicted"/>
<reference evidence="4 5" key="1">
    <citation type="journal article" date="2014" name="Genome Biol. Evol.">
        <title>The secreted proteins of Achlya hypogyna and Thraustotheca clavata identify the ancestral oomycete secretome and reveal gene acquisitions by horizontal gene transfer.</title>
        <authorList>
            <person name="Misner I."/>
            <person name="Blouin N."/>
            <person name="Leonard G."/>
            <person name="Richards T.A."/>
            <person name="Lane C.E."/>
        </authorList>
    </citation>
    <scope>NUCLEOTIDE SEQUENCE [LARGE SCALE GENOMIC DNA]</scope>
    <source>
        <strain evidence="4 5">ATCC 34112</strain>
    </source>
</reference>
<dbReference type="SUPFAM" id="SSF52047">
    <property type="entry name" value="RNI-like"/>
    <property type="match status" value="1"/>
</dbReference>
<dbReference type="OrthoDB" id="76014at2759"/>
<comment type="caution">
    <text evidence="4">The sequence shown here is derived from an EMBL/GenBank/DDBJ whole genome shotgun (WGS) entry which is preliminary data.</text>
</comment>
<sequence length="552" mass="62273">MKKSKLDRIPGLVPELLERIATFTTCSRDIFSFLRAFPLTMLTEPLKALVELLIAARKQRVGIQSSDLFYHVWPNFELPYEINDPYIIELIKKAIVLISVKRIDDVDVSINYPLPANTKFKLNLIDTARQLECAMDKWYHRIQTMQINFCFLQKAEVENLCVAIATLPALNQLSLWFFSDDTAPYQKELINALAKSNVTRFQLHYFENEVDWDIETTKTFASWIVEKPVTSIRLHDVMLEDDCTEILINGFLASTTVTCFELSEFLLGQFYSMARVIPSTLKSLHVDLNGDDGFENLSTLIQNSQIQSLDLSGEPSAISNPSEDDSNTVCDLTIKEFWTCTLRGLHKLRKLTIQRQSMGEECCQGIAAVLPQLVELCLDDTGINDHGVDIIAQAIPGCKRLEKLSLANNGLSYASAVSLSQVIPQCTTLKTLNLAGNCISSIGVYALCPVLKYLDEVDLAENEIGSDGATAISKVIPQINRMHILNLKKNMMKIKGVLQIIEALSESPHRQGYVNLSETFEEEHYTKCERALEKLQDKSCCYIAPTEYDWDD</sequence>
<dbReference type="GO" id="GO:0031267">
    <property type="term" value="F:small GTPase binding"/>
    <property type="evidence" value="ECO:0007669"/>
    <property type="project" value="TreeGrafter"/>
</dbReference>